<evidence type="ECO:0000256" key="3">
    <source>
        <dbReference type="ARBA" id="ARBA00023163"/>
    </source>
</evidence>
<dbReference type="Proteomes" id="UP001161257">
    <property type="component" value="Unassembled WGS sequence"/>
</dbReference>
<evidence type="ECO:0000256" key="1">
    <source>
        <dbReference type="ARBA" id="ARBA00023015"/>
    </source>
</evidence>
<dbReference type="AlphaFoldDB" id="A0AA37RCY0"/>
<sequence length="116" mass="12912">MHNPRPFLATVARRVLIDSLRRKALEQRYLDALAEQAQTLAMSEEDKLLIIELLQAVDCMLDGLGRKVKRAFLLSQLQGLGYKEIAADLGVSVSAVTKYVAKATEHCLLFALDNDL</sequence>
<accession>A0AA37RCY0</accession>
<dbReference type="InterPro" id="IPR036388">
    <property type="entry name" value="WH-like_DNA-bd_sf"/>
</dbReference>
<dbReference type="GO" id="GO:0003677">
    <property type="term" value="F:DNA binding"/>
    <property type="evidence" value="ECO:0007669"/>
    <property type="project" value="InterPro"/>
</dbReference>
<reference evidence="5" key="1">
    <citation type="submission" date="2023-01" db="EMBL/GenBank/DDBJ databases">
        <title>Whole-genome sequence of Pseudomonas putida NBRC 14671.</title>
        <authorList>
            <person name="Morohoshi T."/>
            <person name="Someya N."/>
        </authorList>
    </citation>
    <scope>NUCLEOTIDE SEQUENCE</scope>
    <source>
        <strain evidence="5">NBRC 14671</strain>
    </source>
</reference>
<dbReference type="PANTHER" id="PTHR43133:SF63">
    <property type="entry name" value="RNA POLYMERASE SIGMA FACTOR FECI-RELATED"/>
    <property type="match status" value="1"/>
</dbReference>
<proteinExistence type="predicted"/>
<dbReference type="Gene3D" id="1.10.10.10">
    <property type="entry name" value="Winged helix-like DNA-binding domain superfamily/Winged helix DNA-binding domain"/>
    <property type="match status" value="1"/>
</dbReference>
<keyword evidence="3" id="KW-0804">Transcription</keyword>
<evidence type="ECO:0000313" key="5">
    <source>
        <dbReference type="EMBL" id="GLO36655.1"/>
    </source>
</evidence>
<dbReference type="Pfam" id="PF08281">
    <property type="entry name" value="Sigma70_r4_2"/>
    <property type="match status" value="1"/>
</dbReference>
<dbReference type="InterPro" id="IPR013249">
    <property type="entry name" value="RNA_pol_sigma70_r4_t2"/>
</dbReference>
<keyword evidence="1" id="KW-0805">Transcription regulation</keyword>
<dbReference type="SUPFAM" id="SSF88659">
    <property type="entry name" value="Sigma3 and sigma4 domains of RNA polymerase sigma factors"/>
    <property type="match status" value="1"/>
</dbReference>
<evidence type="ECO:0000259" key="4">
    <source>
        <dbReference type="Pfam" id="PF08281"/>
    </source>
</evidence>
<dbReference type="EMBL" id="BSKJ01000007">
    <property type="protein sequence ID" value="GLO36655.1"/>
    <property type="molecule type" value="Genomic_DNA"/>
</dbReference>
<dbReference type="GO" id="GO:0006352">
    <property type="term" value="P:DNA-templated transcription initiation"/>
    <property type="evidence" value="ECO:0007669"/>
    <property type="project" value="InterPro"/>
</dbReference>
<dbReference type="GO" id="GO:0016987">
    <property type="term" value="F:sigma factor activity"/>
    <property type="evidence" value="ECO:0007669"/>
    <property type="project" value="UniProtKB-KW"/>
</dbReference>
<dbReference type="InterPro" id="IPR039425">
    <property type="entry name" value="RNA_pol_sigma-70-like"/>
</dbReference>
<evidence type="ECO:0000256" key="2">
    <source>
        <dbReference type="ARBA" id="ARBA00023082"/>
    </source>
</evidence>
<evidence type="ECO:0000313" key="6">
    <source>
        <dbReference type="Proteomes" id="UP001161257"/>
    </source>
</evidence>
<feature type="domain" description="RNA polymerase sigma factor 70 region 4 type 2" evidence="4">
    <location>
        <begin position="55"/>
        <end position="107"/>
    </location>
</feature>
<protein>
    <recommendedName>
        <fullName evidence="4">RNA polymerase sigma factor 70 region 4 type 2 domain-containing protein</fullName>
    </recommendedName>
</protein>
<dbReference type="InterPro" id="IPR014284">
    <property type="entry name" value="RNA_pol_sigma-70_dom"/>
</dbReference>
<dbReference type="PANTHER" id="PTHR43133">
    <property type="entry name" value="RNA POLYMERASE ECF-TYPE SIGMA FACTO"/>
    <property type="match status" value="1"/>
</dbReference>
<name>A0AA37RCY0_PSEPU</name>
<dbReference type="NCBIfam" id="TIGR02937">
    <property type="entry name" value="sigma70-ECF"/>
    <property type="match status" value="1"/>
</dbReference>
<keyword evidence="2" id="KW-0731">Sigma factor</keyword>
<comment type="caution">
    <text evidence="5">The sequence shown here is derived from an EMBL/GenBank/DDBJ whole genome shotgun (WGS) entry which is preliminary data.</text>
</comment>
<gene>
    <name evidence="5" type="ORF">PPUN14671_34900</name>
</gene>
<dbReference type="InterPro" id="IPR013324">
    <property type="entry name" value="RNA_pol_sigma_r3/r4-like"/>
</dbReference>
<organism evidence="5 6">
    <name type="scientific">Pseudomonas putida</name>
    <name type="common">Arthrobacter siderocapsulatus</name>
    <dbReference type="NCBI Taxonomy" id="303"/>
    <lineage>
        <taxon>Bacteria</taxon>
        <taxon>Pseudomonadati</taxon>
        <taxon>Pseudomonadota</taxon>
        <taxon>Gammaproteobacteria</taxon>
        <taxon>Pseudomonadales</taxon>
        <taxon>Pseudomonadaceae</taxon>
        <taxon>Pseudomonas</taxon>
    </lineage>
</organism>